<organism evidence="5 6">
    <name type="scientific">Okeania hirsuta</name>
    <dbReference type="NCBI Taxonomy" id="1458930"/>
    <lineage>
        <taxon>Bacteria</taxon>
        <taxon>Bacillati</taxon>
        <taxon>Cyanobacteriota</taxon>
        <taxon>Cyanophyceae</taxon>
        <taxon>Oscillatoriophycideae</taxon>
        <taxon>Oscillatoriales</taxon>
        <taxon>Microcoleaceae</taxon>
        <taxon>Okeania</taxon>
    </lineage>
</organism>
<dbReference type="Proteomes" id="UP000269154">
    <property type="component" value="Unassembled WGS sequence"/>
</dbReference>
<keyword evidence="2" id="KW-0732">Signal</keyword>
<sequence>MTRKVVIKIEEGSFELGFPVSLEFWQDGRIIAREGKCPQLPPNPDFPRVYDEWRNIYTKLGGRGIKIPDGQTTNVCILEECQNATLTLESNVRNWLGQPIFGAITARIIGELQYRTTNESVRVIIDTSNDYLRKLSWDYWDLFEKPYFLPQAEFALLSRYNRPTETLQKPIHILAIFGSDEGGLQLQQDRELIENLNRYGARITSIPARGNSLTPQELFDTLWLGNWDIIFYAGHSSGQTIHVDHALNLSIDLLREALRKAASKVKLAIFNSCDGLGIAEYLADFNIPHLIVMREPVPDLVARRFLQYFLEEFTQGQPLHTSVRKARTRLQQLEIAIPNELFYPRASRLPVLIQNPATPELYWPQPEPEPPIKPKHIILFFLTTVGVLGICRWFYPQPETLGDNISKGEEILVKLFQPRDKQRGVDAVAECQKPLNHFLPIWYSHIRQQWSDCFVTKKSYWEAAQNFQESWKTERREPETLIYLNNALLEATGVDYHTIAVVVPVLQDETGQVSNAEIAEELLRGVAQAQTEVNLSLFNQKKSSNLTLPGANFLDSKSLNGKGLKIIIANDANLETQAKKVAQTLVKRSDILGVIASWTSEMTMATVDIYNQNQLVSVSPGAATSELTDQPRKFFFRIIATNHLRAEAMVDVLMNKINQNKATIFYNPASPYSSDYKKHFKQKLSEKGGYLIDSFDISRPNFNAKNAIQKVRKYGKSAIVLVPDGQVTDSFAHALKIIEENDGQNWIVSDSSIYSPKTLEIGQPQLLEKLMVTVNWHHLNNPKDNFAKTAKELWGGPVSDRTALSYDAAQVLIKGIEENGEKHRREIKKILAGENFRVDGVTGEITFQPRTGDRKKHPLELVKVVRCDNQVFNFVFIPEKYSKPEDAGLNCSISK</sequence>
<feature type="domain" description="CHAT" evidence="3">
    <location>
        <begin position="191"/>
        <end position="334"/>
    </location>
</feature>
<dbReference type="SUPFAM" id="SSF53822">
    <property type="entry name" value="Periplasmic binding protein-like I"/>
    <property type="match status" value="1"/>
</dbReference>
<dbReference type="AlphaFoldDB" id="A0A3N6PGC8"/>
<evidence type="ECO:0000256" key="2">
    <source>
        <dbReference type="ARBA" id="ARBA00022729"/>
    </source>
</evidence>
<evidence type="ECO:0000313" key="6">
    <source>
        <dbReference type="Proteomes" id="UP000269154"/>
    </source>
</evidence>
<dbReference type="InterPro" id="IPR051010">
    <property type="entry name" value="BCAA_transport"/>
</dbReference>
<dbReference type="Pfam" id="PF13458">
    <property type="entry name" value="Peripla_BP_6"/>
    <property type="match status" value="1"/>
</dbReference>
<evidence type="ECO:0000259" key="4">
    <source>
        <dbReference type="Pfam" id="PF13458"/>
    </source>
</evidence>
<dbReference type="PANTHER" id="PTHR30483:SF6">
    <property type="entry name" value="PERIPLASMIC BINDING PROTEIN OF ABC TRANSPORTER FOR NATURAL AMINO ACIDS"/>
    <property type="match status" value="1"/>
</dbReference>
<dbReference type="InterPro" id="IPR028082">
    <property type="entry name" value="Peripla_BP_I"/>
</dbReference>
<comment type="similarity">
    <text evidence="1">Belongs to the leucine-binding protein family.</text>
</comment>
<evidence type="ECO:0000313" key="5">
    <source>
        <dbReference type="EMBL" id="RQH52769.1"/>
    </source>
</evidence>
<dbReference type="InterPro" id="IPR024983">
    <property type="entry name" value="CHAT_dom"/>
</dbReference>
<evidence type="ECO:0000256" key="1">
    <source>
        <dbReference type="ARBA" id="ARBA00010062"/>
    </source>
</evidence>
<feature type="domain" description="Leucine-binding protein" evidence="4">
    <location>
        <begin position="503"/>
        <end position="865"/>
    </location>
</feature>
<gene>
    <name evidence="5" type="ORF">D5R40_04630</name>
</gene>
<dbReference type="PANTHER" id="PTHR30483">
    <property type="entry name" value="LEUCINE-SPECIFIC-BINDING PROTEIN"/>
    <property type="match status" value="1"/>
</dbReference>
<proteinExistence type="inferred from homology"/>
<dbReference type="Pfam" id="PF12770">
    <property type="entry name" value="CHAT"/>
    <property type="match status" value="1"/>
</dbReference>
<dbReference type="InterPro" id="IPR028081">
    <property type="entry name" value="Leu-bd"/>
</dbReference>
<dbReference type="RefSeq" id="WP_124154280.1">
    <property type="nucleotide sequence ID" value="NZ_CAWOLW010000057.1"/>
</dbReference>
<accession>A0A3N6PGC8</accession>
<dbReference type="EMBL" id="RCBY01000015">
    <property type="protein sequence ID" value="RQH52769.1"/>
    <property type="molecule type" value="Genomic_DNA"/>
</dbReference>
<dbReference type="OrthoDB" id="434479at2"/>
<protein>
    <submittedName>
        <fullName evidence="5">CHAT domain-containing protein</fullName>
    </submittedName>
</protein>
<dbReference type="CDD" id="cd06268">
    <property type="entry name" value="PBP1_ABC_transporter_LIVBP-like"/>
    <property type="match status" value="1"/>
</dbReference>
<keyword evidence="6" id="KW-1185">Reference proteome</keyword>
<name>A0A3N6PGC8_9CYAN</name>
<evidence type="ECO:0000259" key="3">
    <source>
        <dbReference type="Pfam" id="PF12770"/>
    </source>
</evidence>
<reference evidence="5 6" key="1">
    <citation type="journal article" date="2018" name="ACS Chem. Biol.">
        <title>Ketoreductase domain dysfunction expands chemodiversity: malyngamide biosynthesis in the cyanobacterium Okeania hirsuta.</title>
        <authorList>
            <person name="Moss N.A."/>
            <person name="Leao T."/>
            <person name="Rankin M."/>
            <person name="McCullough T.M."/>
            <person name="Qu P."/>
            <person name="Korobeynikov A."/>
            <person name="Smith J.L."/>
            <person name="Gerwick L."/>
            <person name="Gerwick W.H."/>
        </authorList>
    </citation>
    <scope>NUCLEOTIDE SEQUENCE [LARGE SCALE GENOMIC DNA]</scope>
    <source>
        <strain evidence="5 6">PAB10Feb10-1</strain>
    </source>
</reference>
<dbReference type="Gene3D" id="3.40.50.2300">
    <property type="match status" value="2"/>
</dbReference>
<comment type="caution">
    <text evidence="5">The sequence shown here is derived from an EMBL/GenBank/DDBJ whole genome shotgun (WGS) entry which is preliminary data.</text>
</comment>